<dbReference type="EMBL" id="AXUP01000166">
    <property type="protein sequence ID" value="ESW39200.1"/>
    <property type="molecule type" value="Genomic_DNA"/>
</dbReference>
<sequence>MEISLPRELASVVTNSRKTRSELKAAFEAAYSRLRKG</sequence>
<organism evidence="1 2">
    <name type="scientific">Pseudomonas taiwanensis SJ9</name>
    <dbReference type="NCBI Taxonomy" id="1388762"/>
    <lineage>
        <taxon>Bacteria</taxon>
        <taxon>Pseudomonadati</taxon>
        <taxon>Pseudomonadota</taxon>
        <taxon>Gammaproteobacteria</taxon>
        <taxon>Pseudomonadales</taxon>
        <taxon>Pseudomonadaceae</taxon>
        <taxon>Pseudomonas</taxon>
    </lineage>
</organism>
<proteinExistence type="predicted"/>
<accession>V7DCK9</accession>
<evidence type="ECO:0000313" key="2">
    <source>
        <dbReference type="Proteomes" id="UP000018511"/>
    </source>
</evidence>
<evidence type="ECO:0000313" key="1">
    <source>
        <dbReference type="EMBL" id="ESW39200.1"/>
    </source>
</evidence>
<gene>
    <name evidence="1" type="ORF">O164_13220</name>
</gene>
<comment type="caution">
    <text evidence="1">The sequence shown here is derived from an EMBL/GenBank/DDBJ whole genome shotgun (WGS) entry which is preliminary data.</text>
</comment>
<dbReference type="PATRIC" id="fig|1388762.3.peg.2645"/>
<reference evidence="1 2" key="1">
    <citation type="submission" date="2013-10" db="EMBL/GenBank/DDBJ databases">
        <title>Whole Genome Shotgun Sequence of Pseudomonas taiwanensis SJ9.</title>
        <authorList>
            <person name="Hong S.-J."/>
            <person name="Shin J.-H."/>
        </authorList>
    </citation>
    <scope>NUCLEOTIDE SEQUENCE [LARGE SCALE GENOMIC DNA]</scope>
    <source>
        <strain evidence="1 2">SJ9</strain>
    </source>
</reference>
<dbReference type="AlphaFoldDB" id="V7DCK9"/>
<dbReference type="Proteomes" id="UP000018511">
    <property type="component" value="Unassembled WGS sequence"/>
</dbReference>
<protein>
    <submittedName>
        <fullName evidence="1">Uncharacterized protein</fullName>
    </submittedName>
</protein>
<name>V7DCK9_9PSED</name>